<protein>
    <recommendedName>
        <fullName evidence="1">NADH-ubiquinone oxidoreductase 21kDa subunit N-terminal domain-containing protein</fullName>
    </recommendedName>
</protein>
<gene>
    <name evidence="2" type="ORF">C4B63_30g119</name>
</gene>
<proteinExistence type="predicted"/>
<name>A0A2V2VBV4_TRYCR</name>
<dbReference type="VEuPathDB" id="TriTrypDB:TcCL_NonESM09387"/>
<evidence type="ECO:0000313" key="3">
    <source>
        <dbReference type="Proteomes" id="UP000246121"/>
    </source>
</evidence>
<dbReference type="VEuPathDB" id="TriTrypDB:TcCLB.508241.20"/>
<comment type="caution">
    <text evidence="2">The sequence shown here is derived from an EMBL/GenBank/DDBJ whole genome shotgun (WGS) entry which is preliminary data.</text>
</comment>
<dbReference type="VEuPathDB" id="TriTrypDB:Tc_MARK_596"/>
<dbReference type="AlphaFoldDB" id="A0A2V2VBV4"/>
<dbReference type="VEuPathDB" id="TriTrypDB:TcCLB.511151.80"/>
<dbReference type="InterPro" id="IPR019721">
    <property type="entry name" value="NADH-UbQ_OxRdtase_su21_N"/>
</dbReference>
<dbReference type="Pfam" id="PF10785">
    <property type="entry name" value="NADH-u_ox-rdase"/>
    <property type="match status" value="1"/>
</dbReference>
<dbReference type="Proteomes" id="UP000246121">
    <property type="component" value="Unassembled WGS sequence"/>
</dbReference>
<dbReference type="EMBL" id="PRFA01000030">
    <property type="protein sequence ID" value="PWU93714.1"/>
    <property type="molecule type" value="Genomic_DNA"/>
</dbReference>
<dbReference type="VEuPathDB" id="TriTrypDB:BCY84_12906"/>
<evidence type="ECO:0000259" key="1">
    <source>
        <dbReference type="Pfam" id="PF10785"/>
    </source>
</evidence>
<dbReference type="VEuPathDB" id="TriTrypDB:TcBrA4_0076170"/>
<dbReference type="VEuPathDB" id="TriTrypDB:TCSYLVIO_001749"/>
<feature type="domain" description="NADH-ubiquinone oxidoreductase 21kDa subunit N-terminal" evidence="1">
    <location>
        <begin position="83"/>
        <end position="163"/>
    </location>
</feature>
<dbReference type="VEuPathDB" id="TriTrypDB:C4B63_30g119"/>
<accession>A0A2V2VBV4</accession>
<dbReference type="VEuPathDB" id="TriTrypDB:TcYC6_0044750"/>
<dbReference type="VEuPathDB" id="TriTrypDB:ECC02_010391"/>
<dbReference type="VEuPathDB" id="TriTrypDB:TcG_08040"/>
<sequence>MATAEEIGPGGVNIKGKPIFLAVEHTRCAPSTERELSDQELLAWKSFQLWRSTLSVERRDNVYKSLTNSDYTNFRLAHHIMGTPFPVVDTTPGIFDVGKSVRWYEHAISVAVALAYGYWIRSKASTRNAHMMPMSRSAITLLTFFSMDLCFFYRSMYRLTGYLPNDYECRKYGVMEDKERLERKKVLWEKYAKYKKGMVVVALITIVYGIRPGENWSFFSACLFPPWAPMFNTCTDYPPRKNPYFLTATPLRNIFAESPFTYEIPKDETVPLVKERPEFKYLYRGPEREGIVNGKN</sequence>
<organism evidence="2 3">
    <name type="scientific">Trypanosoma cruzi</name>
    <dbReference type="NCBI Taxonomy" id="5693"/>
    <lineage>
        <taxon>Eukaryota</taxon>
        <taxon>Discoba</taxon>
        <taxon>Euglenozoa</taxon>
        <taxon>Kinetoplastea</taxon>
        <taxon>Metakinetoplastina</taxon>
        <taxon>Trypanosomatida</taxon>
        <taxon>Trypanosomatidae</taxon>
        <taxon>Trypanosoma</taxon>
        <taxon>Schizotrypanum</taxon>
    </lineage>
</organism>
<evidence type="ECO:0000313" key="2">
    <source>
        <dbReference type="EMBL" id="PWU93714.1"/>
    </source>
</evidence>
<dbReference type="VEuPathDB" id="TriTrypDB:C3747_207g78"/>
<reference evidence="2 3" key="1">
    <citation type="journal article" date="2018" name="Microb. Genom.">
        <title>Expanding an expanded genome: long-read sequencing of Trypanosoma cruzi.</title>
        <authorList>
            <person name="Berna L."/>
            <person name="Rodriguez M."/>
            <person name="Chiribao M.L."/>
            <person name="Parodi-Talice A."/>
            <person name="Pita S."/>
            <person name="Rijo G."/>
            <person name="Alvarez-Valin F."/>
            <person name="Robello C."/>
        </authorList>
    </citation>
    <scope>NUCLEOTIDE SEQUENCE [LARGE SCALE GENOMIC DNA]</scope>
    <source>
        <strain evidence="2 3">Dm28c</strain>
    </source>
</reference>
<dbReference type="VEuPathDB" id="TriTrypDB:TCDM_07436"/>